<feature type="chain" id="PRO_5046506326" evidence="6">
    <location>
        <begin position="21"/>
        <end position="143"/>
    </location>
</feature>
<evidence type="ECO:0000256" key="4">
    <source>
        <dbReference type="ARBA" id="ARBA00022982"/>
    </source>
</evidence>
<comment type="caution">
    <text evidence="7">The sequence shown here is derived from an EMBL/GenBank/DDBJ whole genome shotgun (WGS) entry which is preliminary data.</text>
</comment>
<keyword evidence="4" id="KW-0249">Electron transport</keyword>
<evidence type="ECO:0000313" key="8">
    <source>
        <dbReference type="Proteomes" id="UP001205890"/>
    </source>
</evidence>
<protein>
    <submittedName>
        <fullName evidence="7">Cytochrome c</fullName>
    </submittedName>
</protein>
<evidence type="ECO:0000256" key="6">
    <source>
        <dbReference type="SAM" id="SignalP"/>
    </source>
</evidence>
<keyword evidence="5" id="KW-0408">Iron</keyword>
<dbReference type="InterPro" id="IPR002321">
    <property type="entry name" value="Cyt_c_II"/>
</dbReference>
<dbReference type="SUPFAM" id="SSF47175">
    <property type="entry name" value="Cytochromes"/>
    <property type="match status" value="1"/>
</dbReference>
<evidence type="ECO:0000256" key="2">
    <source>
        <dbReference type="ARBA" id="ARBA00022617"/>
    </source>
</evidence>
<dbReference type="PROSITE" id="PS51009">
    <property type="entry name" value="CYTCII"/>
    <property type="match status" value="1"/>
</dbReference>
<keyword evidence="6" id="KW-0732">Signal</keyword>
<dbReference type="InterPro" id="IPR010980">
    <property type="entry name" value="Cyt_c/b562"/>
</dbReference>
<accession>A0ABT1L795</accession>
<keyword evidence="8" id="KW-1185">Reference proteome</keyword>
<dbReference type="EMBL" id="JANCLU010000001">
    <property type="protein sequence ID" value="MCP8937282.1"/>
    <property type="molecule type" value="Genomic_DNA"/>
</dbReference>
<name>A0ABT1L795_9HYPH</name>
<proteinExistence type="predicted"/>
<dbReference type="Proteomes" id="UP001205890">
    <property type="component" value="Unassembled WGS sequence"/>
</dbReference>
<dbReference type="PIRSF" id="PIRSF000027">
    <property type="entry name" value="Cytc_c_prime"/>
    <property type="match status" value="1"/>
</dbReference>
<keyword evidence="2" id="KW-0349">Heme</keyword>
<dbReference type="Pfam" id="PF01322">
    <property type="entry name" value="Cytochrom_C_2"/>
    <property type="match status" value="1"/>
</dbReference>
<dbReference type="RefSeq" id="WP_254738086.1">
    <property type="nucleotide sequence ID" value="NZ_JANCLU010000001.1"/>
</dbReference>
<evidence type="ECO:0000256" key="5">
    <source>
        <dbReference type="ARBA" id="ARBA00023004"/>
    </source>
</evidence>
<dbReference type="Gene3D" id="1.20.120.10">
    <property type="entry name" value="Cytochrome c/b562"/>
    <property type="match status" value="1"/>
</dbReference>
<keyword evidence="1" id="KW-0813">Transport</keyword>
<sequence>MLKTLLAACVGCTIATVAVAQAVQPIAERQGLMKAQGRATRDANAMAKGEAPFDLAKAQSVFDTYLVTTSKFASLFPADSKTGETKAGPKIWEDQAAFRAAIAKFEADAKAAKASTTDLATFRTAFGQVTQNCNSCHETFRLK</sequence>
<feature type="signal peptide" evidence="6">
    <location>
        <begin position="1"/>
        <end position="20"/>
    </location>
</feature>
<evidence type="ECO:0000313" key="7">
    <source>
        <dbReference type="EMBL" id="MCP8937282.1"/>
    </source>
</evidence>
<gene>
    <name evidence="7" type="ORF">NK718_02035</name>
</gene>
<keyword evidence="3" id="KW-0479">Metal-binding</keyword>
<evidence type="ECO:0000256" key="3">
    <source>
        <dbReference type="ARBA" id="ARBA00022723"/>
    </source>
</evidence>
<evidence type="ECO:0000256" key="1">
    <source>
        <dbReference type="ARBA" id="ARBA00022448"/>
    </source>
</evidence>
<organism evidence="7 8">
    <name type="scientific">Alsobacter ponti</name>
    <dbReference type="NCBI Taxonomy" id="2962936"/>
    <lineage>
        <taxon>Bacteria</taxon>
        <taxon>Pseudomonadati</taxon>
        <taxon>Pseudomonadota</taxon>
        <taxon>Alphaproteobacteria</taxon>
        <taxon>Hyphomicrobiales</taxon>
        <taxon>Alsobacteraceae</taxon>
        <taxon>Alsobacter</taxon>
    </lineage>
</organism>
<dbReference type="InterPro" id="IPR012127">
    <property type="entry name" value="Cyt_c_prime"/>
</dbReference>
<reference evidence="7 8" key="1">
    <citation type="submission" date="2022-07" db="EMBL/GenBank/DDBJ databases">
        <authorList>
            <person name="Li W.-J."/>
            <person name="Deng Q.-Q."/>
        </authorList>
    </citation>
    <scope>NUCLEOTIDE SEQUENCE [LARGE SCALE GENOMIC DNA]</scope>
    <source>
        <strain evidence="7 8">SYSU M60028</strain>
    </source>
</reference>